<evidence type="ECO:0000313" key="14">
    <source>
        <dbReference type="EMBL" id="CAL8073815.1"/>
    </source>
</evidence>
<proteinExistence type="inferred from homology"/>
<comment type="subcellular location">
    <subcellularLocation>
        <location evidence="1">Cytoplasm</location>
        <location evidence="1">Cytosol</location>
    </subcellularLocation>
</comment>
<dbReference type="PANTHER" id="PTHR11941">
    <property type="entry name" value="ENOYL-COA HYDRATASE-RELATED"/>
    <property type="match status" value="1"/>
</dbReference>
<comment type="catalytic activity">
    <reaction evidence="11">
        <text>(S)-methylmalonyl-CoA + H(+) = propanoyl-CoA + CO2</text>
        <dbReference type="Rhea" id="RHEA:61340"/>
        <dbReference type="ChEBI" id="CHEBI:15378"/>
        <dbReference type="ChEBI" id="CHEBI:16526"/>
        <dbReference type="ChEBI" id="CHEBI:57327"/>
        <dbReference type="ChEBI" id="CHEBI:57392"/>
        <dbReference type="EC" id="4.1.1.94"/>
    </reaction>
    <physiologicalReaction direction="left-to-right" evidence="11">
        <dbReference type="Rhea" id="RHEA:61341"/>
    </physiologicalReaction>
</comment>
<dbReference type="EMBL" id="CAXLJM020000007">
    <property type="protein sequence ID" value="CAL8073815.1"/>
    <property type="molecule type" value="Genomic_DNA"/>
</dbReference>
<accession>A0ABP1PSQ0</accession>
<dbReference type="PROSITE" id="PS00166">
    <property type="entry name" value="ENOYL_COA_HYDRATASE"/>
    <property type="match status" value="1"/>
</dbReference>
<evidence type="ECO:0000256" key="13">
    <source>
        <dbReference type="RuleBase" id="RU003707"/>
    </source>
</evidence>
<evidence type="ECO:0000256" key="10">
    <source>
        <dbReference type="ARBA" id="ARBA00042182"/>
    </source>
</evidence>
<protein>
    <recommendedName>
        <fullName evidence="8">Ethylmalonyl-CoA decarboxylase</fullName>
        <ecNumber evidence="7">4.1.1.94</ecNumber>
    </recommendedName>
    <alternativeName>
        <fullName evidence="10">Enoyl-CoA hydratase domain-containing protein 1</fullName>
    </alternativeName>
    <alternativeName>
        <fullName evidence="9">Methylmalonyl-CoA decarboxylase</fullName>
    </alternativeName>
</protein>
<evidence type="ECO:0000256" key="6">
    <source>
        <dbReference type="ARBA" id="ARBA00036541"/>
    </source>
</evidence>
<dbReference type="PANTHER" id="PTHR11941:SF27">
    <property type="entry name" value="ETHYLMALONYL-COA DECARBOXYLASE"/>
    <property type="match status" value="1"/>
</dbReference>
<evidence type="ECO:0000256" key="1">
    <source>
        <dbReference type="ARBA" id="ARBA00004514"/>
    </source>
</evidence>
<evidence type="ECO:0000256" key="8">
    <source>
        <dbReference type="ARBA" id="ARBA00039903"/>
    </source>
</evidence>
<dbReference type="EC" id="4.1.1.94" evidence="7"/>
<keyword evidence="15" id="KW-1185">Reference proteome</keyword>
<evidence type="ECO:0000313" key="15">
    <source>
        <dbReference type="Proteomes" id="UP001642540"/>
    </source>
</evidence>
<dbReference type="Pfam" id="PF00378">
    <property type="entry name" value="ECH_1"/>
    <property type="match status" value="1"/>
</dbReference>
<comment type="caution">
    <text evidence="14">The sequence shown here is derived from an EMBL/GenBank/DDBJ whole genome shotgun (WGS) entry which is preliminary data.</text>
</comment>
<comment type="catalytic activity">
    <reaction evidence="5">
        <text>(2S)-ethylmalonyl-CoA + H(+) = butanoyl-CoA + CO2</text>
        <dbReference type="Rhea" id="RHEA:32131"/>
        <dbReference type="ChEBI" id="CHEBI:15378"/>
        <dbReference type="ChEBI" id="CHEBI:16526"/>
        <dbReference type="ChEBI" id="CHEBI:57371"/>
        <dbReference type="ChEBI" id="CHEBI:60909"/>
        <dbReference type="EC" id="4.1.1.94"/>
    </reaction>
    <physiologicalReaction direction="left-to-right" evidence="5">
        <dbReference type="Rhea" id="RHEA:32132"/>
    </physiologicalReaction>
</comment>
<dbReference type="InterPro" id="IPR018376">
    <property type="entry name" value="Enoyl-CoA_hyd/isom_CS"/>
</dbReference>
<sequence>MMVDLNDAVMELEHWKTGKGVILYGVGGTFCSGGYLDTVKNICNSEDGYKMSTLMHDSVLRLRNLPLVSVALVTGKAIGGGAELILATDFRLLSSSSEIRFVEARMGVGTGWAGGTLLQRLVGPRTALDLLLTCRKVSADEALVLGLADDLIEEKDDDDDEAALKKTTDWLNERIAHHHYSVVQTVKGIIACDDFEEERRIFSSTWGGKAQQDALNKNMKHNN</sequence>
<dbReference type="CDD" id="cd06558">
    <property type="entry name" value="crotonase-like"/>
    <property type="match status" value="1"/>
</dbReference>
<dbReference type="InterPro" id="IPR001753">
    <property type="entry name" value="Enoyl-CoA_hydra/iso"/>
</dbReference>
<name>A0ABP1PSQ0_9HEXA</name>
<comment type="catalytic activity">
    <reaction evidence="6">
        <text>(2R)-ethylmalonyl-CoA + H(+) = butanoyl-CoA + CO2</text>
        <dbReference type="Rhea" id="RHEA:59540"/>
        <dbReference type="ChEBI" id="CHEBI:15378"/>
        <dbReference type="ChEBI" id="CHEBI:16526"/>
        <dbReference type="ChEBI" id="CHEBI:57371"/>
        <dbReference type="ChEBI" id="CHEBI:85316"/>
        <dbReference type="EC" id="4.1.1.94"/>
    </reaction>
    <physiologicalReaction direction="left-to-right" evidence="6">
        <dbReference type="Rhea" id="RHEA:59541"/>
    </physiologicalReaction>
</comment>
<evidence type="ECO:0000256" key="4">
    <source>
        <dbReference type="ARBA" id="ARBA00023239"/>
    </source>
</evidence>
<evidence type="ECO:0000256" key="7">
    <source>
        <dbReference type="ARBA" id="ARBA00038883"/>
    </source>
</evidence>
<dbReference type="Proteomes" id="UP001642540">
    <property type="component" value="Unassembled WGS sequence"/>
</dbReference>
<evidence type="ECO:0000256" key="3">
    <source>
        <dbReference type="ARBA" id="ARBA00022490"/>
    </source>
</evidence>
<evidence type="ECO:0000256" key="5">
    <source>
        <dbReference type="ARBA" id="ARBA00036343"/>
    </source>
</evidence>
<reference evidence="14 15" key="1">
    <citation type="submission" date="2024-08" db="EMBL/GenBank/DDBJ databases">
        <authorList>
            <person name="Cucini C."/>
            <person name="Frati F."/>
        </authorList>
    </citation>
    <scope>NUCLEOTIDE SEQUENCE [LARGE SCALE GENOMIC DNA]</scope>
</reference>
<dbReference type="SUPFAM" id="SSF52096">
    <property type="entry name" value="ClpP/crotonase"/>
    <property type="match status" value="1"/>
</dbReference>
<keyword evidence="3" id="KW-0963">Cytoplasm</keyword>
<evidence type="ECO:0000256" key="2">
    <source>
        <dbReference type="ARBA" id="ARBA00005254"/>
    </source>
</evidence>
<keyword evidence="4" id="KW-0456">Lyase</keyword>
<evidence type="ECO:0000256" key="11">
    <source>
        <dbReference type="ARBA" id="ARBA00047446"/>
    </source>
</evidence>
<gene>
    <name evidence="14" type="ORF">ODALV1_LOCUS2717</name>
</gene>
<organism evidence="14 15">
    <name type="scientific">Orchesella dallaii</name>
    <dbReference type="NCBI Taxonomy" id="48710"/>
    <lineage>
        <taxon>Eukaryota</taxon>
        <taxon>Metazoa</taxon>
        <taxon>Ecdysozoa</taxon>
        <taxon>Arthropoda</taxon>
        <taxon>Hexapoda</taxon>
        <taxon>Collembola</taxon>
        <taxon>Entomobryomorpha</taxon>
        <taxon>Entomobryoidea</taxon>
        <taxon>Orchesellidae</taxon>
        <taxon>Orchesellinae</taxon>
        <taxon>Orchesella</taxon>
    </lineage>
</organism>
<dbReference type="InterPro" id="IPR029045">
    <property type="entry name" value="ClpP/crotonase-like_dom_sf"/>
</dbReference>
<comment type="similarity">
    <text evidence="2 13">Belongs to the enoyl-CoA hydratase/isomerase family.</text>
</comment>
<comment type="function">
    <text evidence="12">Decarboxylates ethylmalonyl-CoA, a potentially toxic metabolite, to form butyryl-CoA, suggesting it might be involved in metabolite proofreading. Acts preferentially on (S)-ethylmalonyl-CoA but also has some activity on the (R)-isomer. Also has methylmalonyl-CoA decarboxylase activity at lower level.</text>
</comment>
<dbReference type="Gene3D" id="3.90.226.10">
    <property type="entry name" value="2-enoyl-CoA Hydratase, Chain A, domain 1"/>
    <property type="match status" value="1"/>
</dbReference>
<evidence type="ECO:0000256" key="12">
    <source>
        <dbReference type="ARBA" id="ARBA00056546"/>
    </source>
</evidence>
<evidence type="ECO:0000256" key="9">
    <source>
        <dbReference type="ARBA" id="ARBA00042052"/>
    </source>
</evidence>